<reference evidence="2" key="1">
    <citation type="submission" date="2023-04" db="EMBL/GenBank/DDBJ databases">
        <authorList>
            <consortium name="ELIXIR-Norway"/>
        </authorList>
    </citation>
    <scope>NUCLEOTIDE SEQUENCE [LARGE SCALE GENOMIC DNA]</scope>
</reference>
<proteinExistence type="predicted"/>
<organism evidence="2 3">
    <name type="scientific">Rangifer tarandus platyrhynchus</name>
    <name type="common">Svalbard reindeer</name>
    <dbReference type="NCBI Taxonomy" id="3082113"/>
    <lineage>
        <taxon>Eukaryota</taxon>
        <taxon>Metazoa</taxon>
        <taxon>Chordata</taxon>
        <taxon>Craniata</taxon>
        <taxon>Vertebrata</taxon>
        <taxon>Euteleostomi</taxon>
        <taxon>Mammalia</taxon>
        <taxon>Eutheria</taxon>
        <taxon>Laurasiatheria</taxon>
        <taxon>Artiodactyla</taxon>
        <taxon>Ruminantia</taxon>
        <taxon>Pecora</taxon>
        <taxon>Cervidae</taxon>
        <taxon>Odocoileinae</taxon>
        <taxon>Rangifer</taxon>
    </lineage>
</organism>
<accession>A0ABN8ZMR6</accession>
<feature type="compositionally biased region" description="Low complexity" evidence="1">
    <location>
        <begin position="61"/>
        <end position="94"/>
    </location>
</feature>
<evidence type="ECO:0000256" key="1">
    <source>
        <dbReference type="SAM" id="MobiDB-lite"/>
    </source>
</evidence>
<evidence type="ECO:0000313" key="2">
    <source>
        <dbReference type="EMBL" id="CAI9175223.1"/>
    </source>
</evidence>
<sequence length="183" mass="18954">MAGKVGSQVRPGRRSVLPETGSLGRDWGWPEGGGGEDSACPLWGPRLLGPDPRPPPSPPQAKLGLARGGPRARLAASSQSLRAAGSLAPTPGALGALGAGKGRPQLTGPERATVSPARTLAAKRGSRTCPPRRAAGSRTRARSRSHPSSPLAPSQMKRVLWVLPFGARTQEPTLGLSFLLRMS</sequence>
<feature type="region of interest" description="Disordered" evidence="1">
    <location>
        <begin position="1"/>
        <end position="154"/>
    </location>
</feature>
<gene>
    <name evidence="2" type="ORF">MRATA1EN1_LOCUS24185</name>
</gene>
<evidence type="ECO:0000313" key="3">
    <source>
        <dbReference type="Proteomes" id="UP001176941"/>
    </source>
</evidence>
<keyword evidence="3" id="KW-1185">Reference proteome</keyword>
<dbReference type="Proteomes" id="UP001176941">
    <property type="component" value="Chromosome 5"/>
</dbReference>
<protein>
    <submittedName>
        <fullName evidence="2">Uncharacterized protein</fullName>
    </submittedName>
</protein>
<name>A0ABN8ZMR6_RANTA</name>
<feature type="compositionally biased region" description="Low complexity" evidence="1">
    <location>
        <begin position="41"/>
        <end position="50"/>
    </location>
</feature>
<dbReference type="EMBL" id="OX459941">
    <property type="protein sequence ID" value="CAI9175223.1"/>
    <property type="molecule type" value="Genomic_DNA"/>
</dbReference>